<keyword evidence="4" id="KW-1185">Reference proteome</keyword>
<evidence type="ECO:0000259" key="2">
    <source>
        <dbReference type="Pfam" id="PF04892"/>
    </source>
</evidence>
<name>A0ABU0RNM6_9ACTN</name>
<gene>
    <name evidence="3" type="ORF">QFZ49_003526</name>
</gene>
<proteinExistence type="predicted"/>
<feature type="transmembrane region" description="Helical" evidence="1">
    <location>
        <begin position="135"/>
        <end position="155"/>
    </location>
</feature>
<dbReference type="Proteomes" id="UP001223072">
    <property type="component" value="Unassembled WGS sequence"/>
</dbReference>
<reference evidence="3 4" key="1">
    <citation type="submission" date="2023-07" db="EMBL/GenBank/DDBJ databases">
        <title>Comparative genomics of wheat-associated soil bacteria to identify genetic determinants of phenazine resistance.</title>
        <authorList>
            <person name="Mouncey N."/>
        </authorList>
    </citation>
    <scope>NUCLEOTIDE SEQUENCE [LARGE SCALE GENOMIC DNA]</scope>
    <source>
        <strain evidence="3 4">W2I16</strain>
    </source>
</reference>
<dbReference type="EMBL" id="JAUSZS010000004">
    <property type="protein sequence ID" value="MDQ0933586.1"/>
    <property type="molecule type" value="Genomic_DNA"/>
</dbReference>
<feature type="domain" description="VanZ-like" evidence="2">
    <location>
        <begin position="79"/>
        <end position="148"/>
    </location>
</feature>
<organism evidence="3 4">
    <name type="scientific">Streptomyces turgidiscabies</name>
    <dbReference type="NCBI Taxonomy" id="85558"/>
    <lineage>
        <taxon>Bacteria</taxon>
        <taxon>Bacillati</taxon>
        <taxon>Actinomycetota</taxon>
        <taxon>Actinomycetes</taxon>
        <taxon>Kitasatosporales</taxon>
        <taxon>Streptomycetaceae</taxon>
        <taxon>Streptomyces</taxon>
    </lineage>
</organism>
<dbReference type="InterPro" id="IPR006976">
    <property type="entry name" value="VanZ-like"/>
</dbReference>
<feature type="transmembrane region" description="Helical" evidence="1">
    <location>
        <begin position="104"/>
        <end position="123"/>
    </location>
</feature>
<accession>A0ABU0RNM6</accession>
<feature type="transmembrane region" description="Helical" evidence="1">
    <location>
        <begin position="167"/>
        <end position="185"/>
    </location>
</feature>
<protein>
    <recommendedName>
        <fullName evidence="2">VanZ-like domain-containing protein</fullName>
    </recommendedName>
</protein>
<evidence type="ECO:0000313" key="3">
    <source>
        <dbReference type="EMBL" id="MDQ0933586.1"/>
    </source>
</evidence>
<keyword evidence="1" id="KW-0472">Membrane</keyword>
<evidence type="ECO:0000256" key="1">
    <source>
        <dbReference type="SAM" id="Phobius"/>
    </source>
</evidence>
<feature type="transmembrane region" description="Helical" evidence="1">
    <location>
        <begin position="75"/>
        <end position="97"/>
    </location>
</feature>
<keyword evidence="1" id="KW-0812">Transmembrane</keyword>
<feature type="transmembrane region" description="Helical" evidence="1">
    <location>
        <begin position="43"/>
        <end position="63"/>
    </location>
</feature>
<sequence>MIEASIAAVPGLLVSFLILAAVLAAPTALVANARNKPWPLRTALAVCLAGILAVTLLPGAAGLEPWQCDTGAPTHLLTSASSLLNVALFAPAAFLAVQLFRRPITVVAGGGCVSATVELMQSAASLGRSCSVSDLTANTAGTLVGALAGVVWLHLRHKPPFRPMRDLIWGSTLAVVGIMAVAGIFDSRITSVDIVAQDDQTRSLAESSVQANEWITAAAKGVYGSDTEVTESATQKSGNRLKITAGTNRGSISGWWPDKELISAWSSNTRGDEGSLSKTQVAKAADKFARQWFPKDIAGSKQKIRSIGDGPTQAYTVIYRRYSDGVMMPMRLDLTITTTARIIGFSAVTMEDPALPLVTVDEGEAKYLAHNETGLPTDNIVLLAQQVSGNWRPVWIVGSGKQDITIDAATGKVLPGTKTPTS</sequence>
<comment type="caution">
    <text evidence="3">The sequence shown here is derived from an EMBL/GenBank/DDBJ whole genome shotgun (WGS) entry which is preliminary data.</text>
</comment>
<keyword evidence="1" id="KW-1133">Transmembrane helix</keyword>
<feature type="transmembrane region" description="Helical" evidence="1">
    <location>
        <begin position="6"/>
        <end position="31"/>
    </location>
</feature>
<evidence type="ECO:0000313" key="4">
    <source>
        <dbReference type="Proteomes" id="UP001223072"/>
    </source>
</evidence>
<dbReference type="RefSeq" id="WP_307627350.1">
    <property type="nucleotide sequence ID" value="NZ_JAUSZS010000004.1"/>
</dbReference>
<dbReference type="Pfam" id="PF04892">
    <property type="entry name" value="VanZ"/>
    <property type="match status" value="1"/>
</dbReference>